<feature type="compositionally biased region" description="Low complexity" evidence="1">
    <location>
        <begin position="125"/>
        <end position="135"/>
    </location>
</feature>
<keyword evidence="3" id="KW-1185">Reference proteome</keyword>
<organism evidence="2 3">
    <name type="scientific">Steinernema hermaphroditum</name>
    <dbReference type="NCBI Taxonomy" id="289476"/>
    <lineage>
        <taxon>Eukaryota</taxon>
        <taxon>Metazoa</taxon>
        <taxon>Ecdysozoa</taxon>
        <taxon>Nematoda</taxon>
        <taxon>Chromadorea</taxon>
        <taxon>Rhabditida</taxon>
        <taxon>Tylenchina</taxon>
        <taxon>Panagrolaimomorpha</taxon>
        <taxon>Strongyloidoidea</taxon>
        <taxon>Steinernematidae</taxon>
        <taxon>Steinernema</taxon>
    </lineage>
</organism>
<sequence length="160" mass="17796">MTENYLLTAHLAFAHFHQLAVTKRTSMDGSRDKPKPFVIPIPEPPRPPPTTFCIDCGDQRGEYSFVYSCAGCSEVSGFQTIHCARCAVQFHERHSTFPLYWPKSSSKQLAARFLSFVKMSKDVKTSSPTETSSSLPSPPPDSATDYALPDISNVILPKRK</sequence>
<evidence type="ECO:0000313" key="3">
    <source>
        <dbReference type="Proteomes" id="UP001175271"/>
    </source>
</evidence>
<dbReference type="Proteomes" id="UP001175271">
    <property type="component" value="Unassembled WGS sequence"/>
</dbReference>
<feature type="region of interest" description="Disordered" evidence="1">
    <location>
        <begin position="122"/>
        <end position="147"/>
    </location>
</feature>
<evidence type="ECO:0000313" key="2">
    <source>
        <dbReference type="EMBL" id="KAK0410110.1"/>
    </source>
</evidence>
<evidence type="ECO:0000256" key="1">
    <source>
        <dbReference type="SAM" id="MobiDB-lite"/>
    </source>
</evidence>
<accession>A0AA39HQC2</accession>
<name>A0AA39HQC2_9BILA</name>
<gene>
    <name evidence="2" type="ORF">QR680_004951</name>
</gene>
<dbReference type="EMBL" id="JAUCMV010000003">
    <property type="protein sequence ID" value="KAK0410110.1"/>
    <property type="molecule type" value="Genomic_DNA"/>
</dbReference>
<comment type="caution">
    <text evidence="2">The sequence shown here is derived from an EMBL/GenBank/DDBJ whole genome shotgun (WGS) entry which is preliminary data.</text>
</comment>
<dbReference type="AlphaFoldDB" id="A0AA39HQC2"/>
<protein>
    <submittedName>
        <fullName evidence="2">Uncharacterized protein</fullName>
    </submittedName>
</protein>
<reference evidence="2" key="1">
    <citation type="submission" date="2023-06" db="EMBL/GenBank/DDBJ databases">
        <title>Genomic analysis of the entomopathogenic nematode Steinernema hermaphroditum.</title>
        <authorList>
            <person name="Schwarz E.M."/>
            <person name="Heppert J.K."/>
            <person name="Baniya A."/>
            <person name="Schwartz H.T."/>
            <person name="Tan C.-H."/>
            <person name="Antoshechkin I."/>
            <person name="Sternberg P.W."/>
            <person name="Goodrich-Blair H."/>
            <person name="Dillman A.R."/>
        </authorList>
    </citation>
    <scope>NUCLEOTIDE SEQUENCE</scope>
    <source>
        <strain evidence="2">PS9179</strain>
        <tissue evidence="2">Whole animal</tissue>
    </source>
</reference>
<proteinExistence type="predicted"/>